<protein>
    <submittedName>
        <fullName evidence="3">Tetratricopeptide repeat protein</fullName>
    </submittedName>
</protein>
<dbReference type="AlphaFoldDB" id="I4BKB9"/>
<dbReference type="Gene3D" id="1.25.40.10">
    <property type="entry name" value="Tetratricopeptide repeat domain"/>
    <property type="match status" value="3"/>
</dbReference>
<dbReference type="InterPro" id="IPR027417">
    <property type="entry name" value="P-loop_NTPase"/>
</dbReference>
<dbReference type="Pfam" id="PF13374">
    <property type="entry name" value="TPR_10"/>
    <property type="match status" value="2"/>
</dbReference>
<name>I4BKB9_MYCCN</name>
<dbReference type="eggNOG" id="COG0457">
    <property type="taxonomic scope" value="Bacteria"/>
</dbReference>
<dbReference type="SUPFAM" id="SSF52540">
    <property type="entry name" value="P-loop containing nucleoside triphosphate hydrolases"/>
    <property type="match status" value="1"/>
</dbReference>
<dbReference type="Gene3D" id="3.40.50.300">
    <property type="entry name" value="P-loop containing nucleotide triphosphate hydrolases"/>
    <property type="match status" value="1"/>
</dbReference>
<organism evidence="3 4">
    <name type="scientific">Mycolicibacterium chubuense (strain NBB4)</name>
    <name type="common">Mycobacterium chubuense</name>
    <dbReference type="NCBI Taxonomy" id="710421"/>
    <lineage>
        <taxon>Bacteria</taxon>
        <taxon>Bacillati</taxon>
        <taxon>Actinomycetota</taxon>
        <taxon>Actinomycetes</taxon>
        <taxon>Mycobacteriales</taxon>
        <taxon>Mycobacteriaceae</taxon>
        <taxon>Mycolicibacterium</taxon>
    </lineage>
</organism>
<dbReference type="InterPro" id="IPR011990">
    <property type="entry name" value="TPR-like_helical_dom_sf"/>
</dbReference>
<keyword evidence="1" id="KW-0802">TPR repeat</keyword>
<dbReference type="InterPro" id="IPR053137">
    <property type="entry name" value="NLR-like"/>
</dbReference>
<dbReference type="SUPFAM" id="SSF48452">
    <property type="entry name" value="TPR-like"/>
    <property type="match status" value="3"/>
</dbReference>
<evidence type="ECO:0000313" key="3">
    <source>
        <dbReference type="EMBL" id="AFM17726.1"/>
    </source>
</evidence>
<feature type="repeat" description="TPR" evidence="1">
    <location>
        <begin position="875"/>
        <end position="908"/>
    </location>
</feature>
<reference evidence="3 4" key="1">
    <citation type="submission" date="2012-06" db="EMBL/GenBank/DDBJ databases">
        <title>Complete sequence of chromosome of Mycobacterium chubuense NBB4.</title>
        <authorList>
            <consortium name="US DOE Joint Genome Institute"/>
            <person name="Lucas S."/>
            <person name="Han J."/>
            <person name="Lapidus A."/>
            <person name="Cheng J.-F."/>
            <person name="Goodwin L."/>
            <person name="Pitluck S."/>
            <person name="Peters L."/>
            <person name="Mikhailova N."/>
            <person name="Teshima H."/>
            <person name="Detter J.C."/>
            <person name="Han C."/>
            <person name="Tapia R."/>
            <person name="Land M."/>
            <person name="Hauser L."/>
            <person name="Kyrpides N."/>
            <person name="Ivanova N."/>
            <person name="Pagani I."/>
            <person name="Mattes T."/>
            <person name="Holmes A."/>
            <person name="Rutledge P."/>
            <person name="Paulsen I."/>
            <person name="Coleman N."/>
            <person name="Woyke T."/>
        </authorList>
    </citation>
    <scope>NUCLEOTIDE SEQUENCE [LARGE SCALE GENOMIC DNA]</scope>
    <source>
        <strain evidence="3 4">NBB4</strain>
    </source>
</reference>
<sequence>MTWIQGQEWDSVQGAGLAVLLGATFPNEPAIREVLDNAGIGLEYMPAGLTSRERWHILLRELQRAGHLSQVLSTISAENVGLAGKVEALSQRSGQQVVAPVGHNRGIVVGKIPAEPTAFISRETVQRLERLVETSHVAVVTAITGMRGVGKSQIAAAYVRSRLNDGLGLIGWLDAETARSLVDGLATIAERLHIADPEADSEESAERLRDFLSTWAMPSLLVFDNAEDPDLVRQFIPSGGRSTVIVTAADRAFEQLGVSVEADVYAREESLQYLHDITGLGKTGLADVIAEKLGDLPLAIAQAAATIRDQRLSYEDYLDRLTDLPISELLSRAPGADYPRSTAAALLLAVAGVDEELGATASVLLRVMATLSPAGVRRDLLYTLVAADPGRRERNSIDTVLQHCARAAVVSWSTENAGSVIMHRLLARLIRESAITKKVYNDALSAAINTLKPHLFDYWHSTWHRREEGRHLIDQIDSLWASAEGIVNEPNLIGELIGARRWALRQMHALSDTTNALEAAKSLREDCLALFGAHDRRTIRSNRDYADAIRAAGKASDAVPVLEETLRTAETALGRRDLETLTCRADLAYALRFAERVPEAIELEETTVRLRTELLGELHPDTMTVVNNLAACYRKVNRLDEAIELYEQNLRNRRAVLGEDHQQTLFSRHNLAMAYRTAGRAEEALELMEPVLADRERILGNDHPQTTASRNVLAFIYRSLNRGEESLALFEQNYYDRVRTLGPDHPRTLLSQNNLVYAYLLTKRSDEALMLAEDAVTRRERLLGPDDPKTLTTRRNLALSYLDVGRTDEALRMLEDVYADWVRVMGDLDPDTLTTNHYLGMAYARSGKLSQAAATLQAVLTGREATLGADSLKTANTQRRLGEVFEQMGKIDAAVALLRSALTTYEQRTTPESTDAEDTRHRLARLTGEGRSLDPGP</sequence>
<dbReference type="PATRIC" id="fig|710421.3.peg.2962"/>
<evidence type="ECO:0000256" key="2">
    <source>
        <dbReference type="SAM" id="MobiDB-lite"/>
    </source>
</evidence>
<evidence type="ECO:0000256" key="1">
    <source>
        <dbReference type="PROSITE-ProRule" id="PRU00339"/>
    </source>
</evidence>
<dbReference type="NCBIfam" id="NF040586">
    <property type="entry name" value="FxSxx_TPR"/>
    <property type="match status" value="1"/>
</dbReference>
<gene>
    <name evidence="3" type="ordered locus">Mycch_2972</name>
</gene>
<keyword evidence="4" id="KW-1185">Reference proteome</keyword>
<dbReference type="STRING" id="710421.Mycch_2972"/>
<dbReference type="HOGENOM" id="CLU_000288_125_8_11"/>
<accession>I4BKB9</accession>
<dbReference type="KEGG" id="mcb:Mycch_2972"/>
<dbReference type="Pfam" id="PF13424">
    <property type="entry name" value="TPR_12"/>
    <property type="match status" value="3"/>
</dbReference>
<dbReference type="RefSeq" id="WP_014816203.1">
    <property type="nucleotide sequence ID" value="NC_018027.1"/>
</dbReference>
<proteinExistence type="predicted"/>
<feature type="region of interest" description="Disordered" evidence="2">
    <location>
        <begin position="906"/>
        <end position="937"/>
    </location>
</feature>
<dbReference type="EMBL" id="CP003053">
    <property type="protein sequence ID" value="AFM17726.1"/>
    <property type="molecule type" value="Genomic_DNA"/>
</dbReference>
<dbReference type="InterPro" id="IPR019734">
    <property type="entry name" value="TPR_rpt"/>
</dbReference>
<dbReference type="SMART" id="SM00028">
    <property type="entry name" value="TPR"/>
    <property type="match status" value="2"/>
</dbReference>
<dbReference type="PANTHER" id="PTHR46082:SF6">
    <property type="entry name" value="AAA+ ATPASE DOMAIN-CONTAINING PROTEIN-RELATED"/>
    <property type="match status" value="1"/>
</dbReference>
<dbReference type="PROSITE" id="PS50005">
    <property type="entry name" value="TPR"/>
    <property type="match status" value="1"/>
</dbReference>
<evidence type="ECO:0000313" key="4">
    <source>
        <dbReference type="Proteomes" id="UP000006057"/>
    </source>
</evidence>
<dbReference type="OrthoDB" id="3885120at2"/>
<dbReference type="PANTHER" id="PTHR46082">
    <property type="entry name" value="ATP/GTP-BINDING PROTEIN-RELATED"/>
    <property type="match status" value="1"/>
</dbReference>
<dbReference type="Proteomes" id="UP000006057">
    <property type="component" value="Chromosome"/>
</dbReference>